<evidence type="ECO:0000313" key="2">
    <source>
        <dbReference type="Proteomes" id="UP000235392"/>
    </source>
</evidence>
<organism evidence="1 2">
    <name type="scientific">Puccinia coronata f. sp. avenae</name>
    <dbReference type="NCBI Taxonomy" id="200324"/>
    <lineage>
        <taxon>Eukaryota</taxon>
        <taxon>Fungi</taxon>
        <taxon>Dikarya</taxon>
        <taxon>Basidiomycota</taxon>
        <taxon>Pucciniomycotina</taxon>
        <taxon>Pucciniomycetes</taxon>
        <taxon>Pucciniales</taxon>
        <taxon>Pucciniaceae</taxon>
        <taxon>Puccinia</taxon>
    </lineage>
</organism>
<protein>
    <submittedName>
        <fullName evidence="1">Uncharacterized protein</fullName>
    </submittedName>
</protein>
<dbReference type="EMBL" id="PGCI01000033">
    <property type="protein sequence ID" value="PLW47149.1"/>
    <property type="molecule type" value="Genomic_DNA"/>
</dbReference>
<comment type="caution">
    <text evidence="1">The sequence shown here is derived from an EMBL/GenBank/DDBJ whole genome shotgun (WGS) entry which is preliminary data.</text>
</comment>
<dbReference type="Proteomes" id="UP000235392">
    <property type="component" value="Unassembled WGS sequence"/>
</dbReference>
<evidence type="ECO:0000313" key="1">
    <source>
        <dbReference type="EMBL" id="PLW47149.1"/>
    </source>
</evidence>
<accession>A0A2N5VAV4</accession>
<dbReference type="AlphaFoldDB" id="A0A2N5VAV4"/>
<sequence length="104" mass="11307">MRSNGGTRSSTPMRTPKVSPANEHILANLALQFNAFTHAVCLASSKLLHLDQPRHGQIHQLQWALEDVPTATLRKLGFGWGTARLLVAGAENASCALEKYNQSS</sequence>
<reference evidence="1 2" key="1">
    <citation type="submission" date="2017-11" db="EMBL/GenBank/DDBJ databases">
        <title>De novo assembly and phasing of dikaryotic genomes from two isolates of Puccinia coronata f. sp. avenae, the causal agent of oat crown rust.</title>
        <authorList>
            <person name="Miller M.E."/>
            <person name="Zhang Y."/>
            <person name="Omidvar V."/>
            <person name="Sperschneider J."/>
            <person name="Schwessinger B."/>
            <person name="Raley C."/>
            <person name="Palmer J.M."/>
            <person name="Garnica D."/>
            <person name="Upadhyaya N."/>
            <person name="Rathjen J."/>
            <person name="Taylor J.M."/>
            <person name="Park R.F."/>
            <person name="Dodds P.N."/>
            <person name="Hirsch C.D."/>
            <person name="Kianian S.F."/>
            <person name="Figueroa M."/>
        </authorList>
    </citation>
    <scope>NUCLEOTIDE SEQUENCE [LARGE SCALE GENOMIC DNA]</scope>
    <source>
        <strain evidence="1">12SD80</strain>
    </source>
</reference>
<proteinExistence type="predicted"/>
<name>A0A2N5VAV4_9BASI</name>
<gene>
    <name evidence="1" type="ORF">PCASD_02356</name>
</gene>